<dbReference type="Gene3D" id="3.40.1160.10">
    <property type="entry name" value="Acetylglutamate kinase-like"/>
    <property type="match status" value="1"/>
</dbReference>
<keyword evidence="5" id="KW-0067">ATP-binding</keyword>
<dbReference type="FunFam" id="3.40.1160.10:FF:000023">
    <property type="entry name" value="Probable aspartokinase"/>
    <property type="match status" value="1"/>
</dbReference>
<dbReference type="Pfam" id="PF22468">
    <property type="entry name" value="ACT_9"/>
    <property type="match status" value="1"/>
</dbReference>
<proteinExistence type="inferred from homology"/>
<dbReference type="InterPro" id="IPR001341">
    <property type="entry name" value="Asp_kinase"/>
</dbReference>
<keyword evidence="2 7" id="KW-0808">Transferase</keyword>
<dbReference type="InterPro" id="IPR054352">
    <property type="entry name" value="ACT_Aspartokinase"/>
</dbReference>
<dbReference type="InterPro" id="IPR045865">
    <property type="entry name" value="ACT-like_dom_sf"/>
</dbReference>
<accession>A0A9P5SKP3</accession>
<dbReference type="Proteomes" id="UP000696485">
    <property type="component" value="Unassembled WGS sequence"/>
</dbReference>
<dbReference type="Pfam" id="PF00696">
    <property type="entry name" value="AA_kinase"/>
    <property type="match status" value="1"/>
</dbReference>
<feature type="compositionally biased region" description="Polar residues" evidence="8">
    <location>
        <begin position="304"/>
        <end position="317"/>
    </location>
</feature>
<name>A0A9P5SKP3_9FUNG</name>
<dbReference type="InterPro" id="IPR002912">
    <property type="entry name" value="ACT_dom"/>
</dbReference>
<organism evidence="10 11">
    <name type="scientific">Podila minutissima</name>
    <dbReference type="NCBI Taxonomy" id="64525"/>
    <lineage>
        <taxon>Eukaryota</taxon>
        <taxon>Fungi</taxon>
        <taxon>Fungi incertae sedis</taxon>
        <taxon>Mucoromycota</taxon>
        <taxon>Mortierellomycotina</taxon>
        <taxon>Mortierellomycetes</taxon>
        <taxon>Mortierellales</taxon>
        <taxon>Mortierellaceae</taxon>
        <taxon>Podila</taxon>
    </lineage>
</organism>
<dbReference type="GO" id="GO:0005524">
    <property type="term" value="F:ATP binding"/>
    <property type="evidence" value="ECO:0007669"/>
    <property type="project" value="UniProtKB-KW"/>
</dbReference>
<dbReference type="EC" id="2.7.2.4" evidence="7"/>
<comment type="caution">
    <text evidence="10">The sequence shown here is derived from an EMBL/GenBank/DDBJ whole genome shotgun (WGS) entry which is preliminary data.</text>
</comment>
<dbReference type="SUPFAM" id="SSF55021">
    <property type="entry name" value="ACT-like"/>
    <property type="match status" value="2"/>
</dbReference>
<dbReference type="PROSITE" id="PS00324">
    <property type="entry name" value="ASPARTOKINASE"/>
    <property type="match status" value="1"/>
</dbReference>
<dbReference type="PANTHER" id="PTHR21499">
    <property type="entry name" value="ASPARTATE KINASE"/>
    <property type="match status" value="1"/>
</dbReference>
<dbReference type="PANTHER" id="PTHR21499:SF59">
    <property type="entry name" value="ASPARTOKINASE"/>
    <property type="match status" value="1"/>
</dbReference>
<dbReference type="InterPro" id="IPR001048">
    <property type="entry name" value="Asp/Glu/Uridylate_kinase"/>
</dbReference>
<evidence type="ECO:0000256" key="1">
    <source>
        <dbReference type="ARBA" id="ARBA00010122"/>
    </source>
</evidence>
<evidence type="ECO:0000259" key="9">
    <source>
        <dbReference type="PROSITE" id="PS51671"/>
    </source>
</evidence>
<gene>
    <name evidence="10" type="primary">HOM3_2</name>
    <name evidence="10" type="ORF">BG006_007787</name>
</gene>
<comment type="similarity">
    <text evidence="1 7">Belongs to the aspartokinase family.</text>
</comment>
<evidence type="ECO:0000256" key="8">
    <source>
        <dbReference type="SAM" id="MobiDB-lite"/>
    </source>
</evidence>
<dbReference type="GO" id="GO:0005829">
    <property type="term" value="C:cytosol"/>
    <property type="evidence" value="ECO:0007669"/>
    <property type="project" value="TreeGrafter"/>
</dbReference>
<protein>
    <recommendedName>
        <fullName evidence="7">Aspartokinase</fullName>
        <ecNumber evidence="7">2.7.2.4</ecNumber>
    </recommendedName>
</protein>
<comment type="catalytic activity">
    <reaction evidence="6 7">
        <text>L-aspartate + ATP = 4-phospho-L-aspartate + ADP</text>
        <dbReference type="Rhea" id="RHEA:23776"/>
        <dbReference type="ChEBI" id="CHEBI:29991"/>
        <dbReference type="ChEBI" id="CHEBI:30616"/>
        <dbReference type="ChEBI" id="CHEBI:57535"/>
        <dbReference type="ChEBI" id="CHEBI:456216"/>
        <dbReference type="EC" id="2.7.2.4"/>
    </reaction>
</comment>
<evidence type="ECO:0000256" key="6">
    <source>
        <dbReference type="ARBA" id="ARBA00047872"/>
    </source>
</evidence>
<sequence>MSLEITRTSDNANTNGHQSHQRRPWIVQKFGGTSIGKFMDTITGTIVQLLRAAASAMEPGSIEYIEMVHEIRKDHLQVAADSIRDSDIFKRTQEHVNQDCDRLKSFLQAIQTIEEISPRSKDIIMAVGEKLSCRLVAGILEDRGVETQFINLESVVEAVFDVNSLDQNFYDYLSRAFASAVSKCGHRVPVVTGFFGPVPGSLLTSIGRGYTDLTAALLAVGLDAEELQVWKEVDGIFTADPRKVKDARLLNIITPEEASELTYYGSEVIHPFTMEQVIRAQIPIRIKNVMNPTGSGTVIFPDQPATSGTSTPANGRNTPPPSAKVLLENGYFLDLTRRHPTAVTIKDNIWILNVHSNRKSVSHGFFAHIFGTLDRYGIAVDLISTSEVHVSMVLSGSVNDTEFAKALTMLKTIGTVDVMKGMAILSLVGKQMKNMVGISGRMFSTMAKANINIEMISQGASEINISCVIREAQAVQAMIVIHAELLSNVGKVAETSFC</sequence>
<keyword evidence="3" id="KW-0547">Nucleotide-binding</keyword>
<reference evidence="10" key="1">
    <citation type="journal article" date="2020" name="Fungal Divers.">
        <title>Resolving the Mortierellaceae phylogeny through synthesis of multi-gene phylogenetics and phylogenomics.</title>
        <authorList>
            <person name="Vandepol N."/>
            <person name="Liber J."/>
            <person name="Desiro A."/>
            <person name="Na H."/>
            <person name="Kennedy M."/>
            <person name="Barry K."/>
            <person name="Grigoriev I.V."/>
            <person name="Miller A.N."/>
            <person name="O'Donnell K."/>
            <person name="Stajich J.E."/>
            <person name="Bonito G."/>
        </authorList>
    </citation>
    <scope>NUCLEOTIDE SEQUENCE</scope>
    <source>
        <strain evidence="10">NVP1</strain>
    </source>
</reference>
<dbReference type="InterPro" id="IPR018042">
    <property type="entry name" value="Aspartate_kinase_CS"/>
</dbReference>
<dbReference type="PIRSF" id="PIRSF000726">
    <property type="entry name" value="Asp_kin"/>
    <property type="match status" value="1"/>
</dbReference>
<dbReference type="GO" id="GO:0009089">
    <property type="term" value="P:lysine biosynthetic process via diaminopimelate"/>
    <property type="evidence" value="ECO:0007669"/>
    <property type="project" value="InterPro"/>
</dbReference>
<feature type="region of interest" description="Disordered" evidence="8">
    <location>
        <begin position="1"/>
        <end position="23"/>
    </location>
</feature>
<evidence type="ECO:0000256" key="5">
    <source>
        <dbReference type="ARBA" id="ARBA00022840"/>
    </source>
</evidence>
<evidence type="ECO:0000256" key="7">
    <source>
        <dbReference type="RuleBase" id="RU003448"/>
    </source>
</evidence>
<dbReference type="NCBIfam" id="TIGR00657">
    <property type="entry name" value="asp_kinases"/>
    <property type="match status" value="1"/>
</dbReference>
<dbReference type="GO" id="GO:0009090">
    <property type="term" value="P:homoserine biosynthetic process"/>
    <property type="evidence" value="ECO:0007669"/>
    <property type="project" value="TreeGrafter"/>
</dbReference>
<dbReference type="Gene3D" id="3.30.2130.10">
    <property type="entry name" value="VC0802-like"/>
    <property type="match status" value="1"/>
</dbReference>
<dbReference type="GO" id="GO:0071266">
    <property type="term" value="P:'de novo' L-methionine biosynthetic process"/>
    <property type="evidence" value="ECO:0007669"/>
    <property type="project" value="UniProtKB-ARBA"/>
</dbReference>
<evidence type="ECO:0000313" key="11">
    <source>
        <dbReference type="Proteomes" id="UP000696485"/>
    </source>
</evidence>
<evidence type="ECO:0000256" key="4">
    <source>
        <dbReference type="ARBA" id="ARBA00022777"/>
    </source>
</evidence>
<dbReference type="EMBL" id="JAAAUY010000501">
    <property type="protein sequence ID" value="KAF9329144.1"/>
    <property type="molecule type" value="Genomic_DNA"/>
</dbReference>
<dbReference type="InterPro" id="IPR036393">
    <property type="entry name" value="AceGlu_kinase-like_sf"/>
</dbReference>
<evidence type="ECO:0000313" key="10">
    <source>
        <dbReference type="EMBL" id="KAF9329144.1"/>
    </source>
</evidence>
<feature type="domain" description="ACT" evidence="9">
    <location>
        <begin position="427"/>
        <end position="498"/>
    </location>
</feature>
<dbReference type="GO" id="GO:0009088">
    <property type="term" value="P:threonine biosynthetic process"/>
    <property type="evidence" value="ECO:0007669"/>
    <property type="project" value="UniProtKB-ARBA"/>
</dbReference>
<dbReference type="FunFam" id="3.30.2130.10:FF:000001">
    <property type="entry name" value="Bifunctional aspartokinase/homoserine dehydrogenase"/>
    <property type="match status" value="1"/>
</dbReference>
<evidence type="ECO:0000256" key="3">
    <source>
        <dbReference type="ARBA" id="ARBA00022741"/>
    </source>
</evidence>
<dbReference type="AlphaFoldDB" id="A0A9P5SKP3"/>
<dbReference type="SUPFAM" id="SSF53633">
    <property type="entry name" value="Carbamate kinase-like"/>
    <property type="match status" value="1"/>
</dbReference>
<dbReference type="GO" id="GO:0004072">
    <property type="term" value="F:aspartate kinase activity"/>
    <property type="evidence" value="ECO:0007669"/>
    <property type="project" value="UniProtKB-EC"/>
</dbReference>
<evidence type="ECO:0000256" key="2">
    <source>
        <dbReference type="ARBA" id="ARBA00022679"/>
    </source>
</evidence>
<keyword evidence="11" id="KW-1185">Reference proteome</keyword>
<feature type="region of interest" description="Disordered" evidence="8">
    <location>
        <begin position="301"/>
        <end position="320"/>
    </location>
</feature>
<feature type="compositionally biased region" description="Polar residues" evidence="8">
    <location>
        <begin position="1"/>
        <end position="18"/>
    </location>
</feature>
<keyword evidence="4 7" id="KW-0418">Kinase</keyword>
<dbReference type="PROSITE" id="PS51671">
    <property type="entry name" value="ACT"/>
    <property type="match status" value="1"/>
</dbReference>
<dbReference type="InterPro" id="IPR005260">
    <property type="entry name" value="Asp_kin_monofn"/>
</dbReference>